<name>A0A9X3N935_9ACTN</name>
<dbReference type="EMBL" id="JAPDDP010000033">
    <property type="protein sequence ID" value="MDA0182245.1"/>
    <property type="molecule type" value="Genomic_DNA"/>
</dbReference>
<protein>
    <submittedName>
        <fullName evidence="1">Uncharacterized protein</fullName>
    </submittedName>
</protein>
<dbReference type="AlphaFoldDB" id="A0A9X3N935"/>
<gene>
    <name evidence="1" type="ORF">OJ997_18205</name>
</gene>
<organism evidence="1 2">
    <name type="scientific">Solirubrobacter phytolaccae</name>
    <dbReference type="NCBI Taxonomy" id="1404360"/>
    <lineage>
        <taxon>Bacteria</taxon>
        <taxon>Bacillati</taxon>
        <taxon>Actinomycetota</taxon>
        <taxon>Thermoleophilia</taxon>
        <taxon>Solirubrobacterales</taxon>
        <taxon>Solirubrobacteraceae</taxon>
        <taxon>Solirubrobacter</taxon>
    </lineage>
</organism>
<dbReference type="RefSeq" id="WP_270026608.1">
    <property type="nucleotide sequence ID" value="NZ_JAPDDP010000033.1"/>
</dbReference>
<evidence type="ECO:0000313" key="1">
    <source>
        <dbReference type="EMBL" id="MDA0182245.1"/>
    </source>
</evidence>
<keyword evidence="2" id="KW-1185">Reference proteome</keyword>
<evidence type="ECO:0000313" key="2">
    <source>
        <dbReference type="Proteomes" id="UP001147653"/>
    </source>
</evidence>
<comment type="caution">
    <text evidence="1">The sequence shown here is derived from an EMBL/GenBank/DDBJ whole genome shotgun (WGS) entry which is preliminary data.</text>
</comment>
<proteinExistence type="predicted"/>
<sequence length="50" mass="5747">MDAPNPQPDTTQQDDTDVERLAEITKMSLDSTRTFLDFHSGKRALRRDPE</sequence>
<accession>A0A9X3N935</accession>
<reference evidence="1" key="1">
    <citation type="submission" date="2022-10" db="EMBL/GenBank/DDBJ databases">
        <title>The WGS of Solirubrobacter phytolaccae KCTC 29190.</title>
        <authorList>
            <person name="Jiang Z."/>
        </authorList>
    </citation>
    <scope>NUCLEOTIDE SEQUENCE</scope>
    <source>
        <strain evidence="1">KCTC 29190</strain>
    </source>
</reference>
<dbReference type="Proteomes" id="UP001147653">
    <property type="component" value="Unassembled WGS sequence"/>
</dbReference>